<evidence type="ECO:0000256" key="5">
    <source>
        <dbReference type="ARBA" id="ARBA00022692"/>
    </source>
</evidence>
<dbReference type="InterPro" id="IPR018732">
    <property type="entry name" value="Dpy-19/Dpy-19-like"/>
</dbReference>
<evidence type="ECO:0000313" key="10">
    <source>
        <dbReference type="EMBL" id="CAK0897666.1"/>
    </source>
</evidence>
<evidence type="ECO:0000256" key="6">
    <source>
        <dbReference type="ARBA" id="ARBA00022989"/>
    </source>
</evidence>
<feature type="transmembrane region" description="Helical" evidence="9">
    <location>
        <begin position="260"/>
        <end position="279"/>
    </location>
</feature>
<feature type="transmembrane region" description="Helical" evidence="9">
    <location>
        <begin position="127"/>
        <end position="145"/>
    </location>
</feature>
<keyword evidence="4" id="KW-0808">Transferase</keyword>
<dbReference type="InterPro" id="IPR011990">
    <property type="entry name" value="TPR-like_helical_dom_sf"/>
</dbReference>
<sequence>MPPGNPTAAADGARWAGPAALCVAGAITARAARSFFEKYLAEADISLGFQSENAFYYSFYSHLVRADSWWDGLCDLYADRLSEAPAEVNALRRFNIYQEALLGMAWRGAAAAVQSLGLAAAPDPARFYCASVFVAYFFGVLALLWNVRWNVWCVLVAGASYLNNLEDATHVAFMPPLRENFGIPLWFASCASLQWLHRQWSGARPSGLGAPRASLVLACSGFLLSWQFANFALSLQWAAVCAVAVSGATGWPFVVEVSRLYVVSVLLSSALRFGDLWAVRSVFFRLSLSAVVAGRILQAEKTRCDDRKHAAAPACLDSQLPSPARLLAALAAALGTAASVGWAARRLVARRDGEEALLDDAHIFEFVAFRFGLRPGPLGYHAALYEGQRSFSSPAWPDWEPLCTSLAAPAAALVAAVVLLKLLWRQRRRWCHDELACRDMFPEALLLALAGSVTPLFLVMLRYQILFVPHVVLLGSLAADSRLWPPRLRACGPLLGTGLRAAWLAVLLGRWVPRGPLEVRRGPHADELAERSDLLAWIAANTRDGDIVVSGMGLSALIRLHARRGVVCHPHYENTRLRERCHWVERINGWRSLKEYHGILRDRVLPGPWNSSGRILVAEKVQSCFGVDEAGRDVSEIIERNSPEQAEGVRGQKACEQLHLMAGGWAPPRGFQPLVVGRWYALVEVLEEPQRKGKPLQLSLESECRFARYLFEELSRSAEAQPFFLRLLGSHGQRAHELDVPCACAASYFWPPDVKVLVHRRALELRRGWADGALGCCELTPRAVDCLSAHARALHDAGDYMAAERYHGFATELLPGSAQPHGFRGFALLQDGRLEAALESFRRAAALEGSRASSTTGCGMVLALSGLGRFAEAREQLAAVARFDPRAGCMHAERGLRGLGASAELQPELEAYADLRLALRDYDGGISGWHSFLDSSASARYLTRRFRGSKVLFLGSADKHLNPALVSLKVLRRVHRCDWPAEFWIEAGELYRVDSAQREALALLGAELRVLPSPYAAWRGTFWHWRANLTQKWNQGPGAAPELVQRLPLPRRGQCGAPGSERPLRGPRGPRGRGVLARPVGRAGGFRRGALGLPAAPRGAGAQDAGESGQLVVRKSGRQALRALLLAALLAVRGDVFLEAIYGLEGGGLLCGYGDKDAFHLGFRLLGVPFRWGAPLPSVLVSSRDGSYVGQLQLGSDSGPLFLHGAHAKDNLMSLLRLGLDRCDFRSGQDPGFCLLPSCSSSGGSGSTSVPIDRMACRPLEFPEKAAILALASAPVGGP</sequence>
<dbReference type="Pfam" id="PF10034">
    <property type="entry name" value="Dpy19"/>
    <property type="match status" value="1"/>
</dbReference>
<evidence type="ECO:0000256" key="4">
    <source>
        <dbReference type="ARBA" id="ARBA00022679"/>
    </source>
</evidence>
<dbReference type="PANTHER" id="PTHR31488">
    <property type="entry name" value="DPY-19-LIKE 1, LIKE (H. SAPIENS)"/>
    <property type="match status" value="1"/>
</dbReference>
<keyword evidence="6 9" id="KW-1133">Transmembrane helix</keyword>
<feature type="transmembrane region" description="Helical" evidence="9">
    <location>
        <begin position="444"/>
        <end position="463"/>
    </location>
</feature>
<feature type="transmembrane region" description="Helical" evidence="9">
    <location>
        <begin position="406"/>
        <end position="424"/>
    </location>
</feature>
<dbReference type="EMBL" id="CAUYUJ010020370">
    <property type="protein sequence ID" value="CAK0897666.1"/>
    <property type="molecule type" value="Genomic_DNA"/>
</dbReference>
<dbReference type="Gene3D" id="1.25.40.10">
    <property type="entry name" value="Tetratricopeptide repeat domain"/>
    <property type="match status" value="1"/>
</dbReference>
<dbReference type="Proteomes" id="UP001189429">
    <property type="component" value="Unassembled WGS sequence"/>
</dbReference>
<feature type="region of interest" description="Disordered" evidence="8">
    <location>
        <begin position="1050"/>
        <end position="1074"/>
    </location>
</feature>
<evidence type="ECO:0000256" key="3">
    <source>
        <dbReference type="ARBA" id="ARBA00022676"/>
    </source>
</evidence>
<dbReference type="PANTHER" id="PTHR31488:SF3">
    <property type="entry name" value="C-MANNOSYLTRANSFERASE DPY19L3"/>
    <property type="match status" value="1"/>
</dbReference>
<evidence type="ECO:0000256" key="1">
    <source>
        <dbReference type="ARBA" id="ARBA00004141"/>
    </source>
</evidence>
<keyword evidence="7 9" id="KW-0472">Membrane</keyword>
<evidence type="ECO:0000256" key="9">
    <source>
        <dbReference type="SAM" id="Phobius"/>
    </source>
</evidence>
<evidence type="ECO:0000256" key="2">
    <source>
        <dbReference type="ARBA" id="ARBA00008744"/>
    </source>
</evidence>
<proteinExistence type="inferred from homology"/>
<keyword evidence="5 9" id="KW-0812">Transmembrane</keyword>
<comment type="caution">
    <text evidence="10">The sequence shown here is derived from an EMBL/GenBank/DDBJ whole genome shotgun (WGS) entry which is preliminary data.</text>
</comment>
<gene>
    <name evidence="10" type="ORF">PCOR1329_LOCUS75787</name>
</gene>
<evidence type="ECO:0000256" key="7">
    <source>
        <dbReference type="ARBA" id="ARBA00023136"/>
    </source>
</evidence>
<protein>
    <recommendedName>
        <fullName evidence="12">Dolichyl-phosphate-mannose--protein mannosyltransferase</fullName>
    </recommendedName>
</protein>
<name>A0ABN9XDH5_9DINO</name>
<comment type="subcellular location">
    <subcellularLocation>
        <location evidence="1">Membrane</location>
        <topology evidence="1">Multi-pass membrane protein</topology>
    </subcellularLocation>
</comment>
<dbReference type="SUPFAM" id="SSF48452">
    <property type="entry name" value="TPR-like"/>
    <property type="match status" value="1"/>
</dbReference>
<evidence type="ECO:0008006" key="12">
    <source>
        <dbReference type="Google" id="ProtNLM"/>
    </source>
</evidence>
<accession>A0ABN9XDH5</accession>
<evidence type="ECO:0000313" key="11">
    <source>
        <dbReference type="Proteomes" id="UP001189429"/>
    </source>
</evidence>
<comment type="similarity">
    <text evidence="2">Belongs to the dpy-19 family.</text>
</comment>
<keyword evidence="11" id="KW-1185">Reference proteome</keyword>
<keyword evidence="3" id="KW-0328">Glycosyltransferase</keyword>
<feature type="transmembrane region" description="Helical" evidence="9">
    <location>
        <begin position="235"/>
        <end position="253"/>
    </location>
</feature>
<reference evidence="10" key="1">
    <citation type="submission" date="2023-10" db="EMBL/GenBank/DDBJ databases">
        <authorList>
            <person name="Chen Y."/>
            <person name="Shah S."/>
            <person name="Dougan E. K."/>
            <person name="Thang M."/>
            <person name="Chan C."/>
        </authorList>
    </citation>
    <scope>NUCLEOTIDE SEQUENCE [LARGE SCALE GENOMIC DNA]</scope>
</reference>
<organism evidence="10 11">
    <name type="scientific">Prorocentrum cordatum</name>
    <dbReference type="NCBI Taxonomy" id="2364126"/>
    <lineage>
        <taxon>Eukaryota</taxon>
        <taxon>Sar</taxon>
        <taxon>Alveolata</taxon>
        <taxon>Dinophyceae</taxon>
        <taxon>Prorocentrales</taxon>
        <taxon>Prorocentraceae</taxon>
        <taxon>Prorocentrum</taxon>
    </lineage>
</organism>
<evidence type="ECO:0000256" key="8">
    <source>
        <dbReference type="SAM" id="MobiDB-lite"/>
    </source>
</evidence>